<sequence>METRNVKPVTTKFLVLAVTKFRRICNEKMDYYQRSKKIRSTIPKNCELFLVTLDSTMAELMYKKVTMEALLGSRNTSSYSSAEEQLM</sequence>
<keyword evidence="2" id="KW-1185">Reference proteome</keyword>
<dbReference type="AlphaFoldDB" id="A0AAD5N846"/>
<name>A0AAD5N846_PARTN</name>
<protein>
    <submittedName>
        <fullName evidence="1">Uncharacterized protein</fullName>
    </submittedName>
</protein>
<evidence type="ECO:0000313" key="2">
    <source>
        <dbReference type="Proteomes" id="UP001196413"/>
    </source>
</evidence>
<accession>A0AAD5N846</accession>
<reference evidence="1" key="1">
    <citation type="submission" date="2021-06" db="EMBL/GenBank/DDBJ databases">
        <title>Parelaphostrongylus tenuis whole genome reference sequence.</title>
        <authorList>
            <person name="Garwood T.J."/>
            <person name="Larsen P.A."/>
            <person name="Fountain-Jones N.M."/>
            <person name="Garbe J.R."/>
            <person name="Macchietto M.G."/>
            <person name="Kania S.A."/>
            <person name="Gerhold R.W."/>
            <person name="Richards J.E."/>
            <person name="Wolf T.M."/>
        </authorList>
    </citation>
    <scope>NUCLEOTIDE SEQUENCE</scope>
    <source>
        <strain evidence="1">MNPRO001-30</strain>
        <tissue evidence="1">Meninges</tissue>
    </source>
</reference>
<dbReference type="EMBL" id="JAHQIW010003773">
    <property type="protein sequence ID" value="KAJ1360089.1"/>
    <property type="molecule type" value="Genomic_DNA"/>
</dbReference>
<evidence type="ECO:0000313" key="1">
    <source>
        <dbReference type="EMBL" id="KAJ1360089.1"/>
    </source>
</evidence>
<proteinExistence type="predicted"/>
<dbReference type="Proteomes" id="UP001196413">
    <property type="component" value="Unassembled WGS sequence"/>
</dbReference>
<gene>
    <name evidence="1" type="ORF">KIN20_018978</name>
</gene>
<organism evidence="1 2">
    <name type="scientific">Parelaphostrongylus tenuis</name>
    <name type="common">Meningeal worm</name>
    <dbReference type="NCBI Taxonomy" id="148309"/>
    <lineage>
        <taxon>Eukaryota</taxon>
        <taxon>Metazoa</taxon>
        <taxon>Ecdysozoa</taxon>
        <taxon>Nematoda</taxon>
        <taxon>Chromadorea</taxon>
        <taxon>Rhabditida</taxon>
        <taxon>Rhabditina</taxon>
        <taxon>Rhabditomorpha</taxon>
        <taxon>Strongyloidea</taxon>
        <taxon>Metastrongylidae</taxon>
        <taxon>Parelaphostrongylus</taxon>
    </lineage>
</organism>
<comment type="caution">
    <text evidence="1">The sequence shown here is derived from an EMBL/GenBank/DDBJ whole genome shotgun (WGS) entry which is preliminary data.</text>
</comment>